<dbReference type="InterPro" id="IPR050553">
    <property type="entry name" value="Thioredoxin_ResA/DsbE_sf"/>
</dbReference>
<keyword evidence="3" id="KW-1015">Disulfide bond</keyword>
<dbReference type="InterPro" id="IPR025380">
    <property type="entry name" value="DUF4369"/>
</dbReference>
<evidence type="ECO:0000256" key="4">
    <source>
        <dbReference type="ARBA" id="ARBA00023284"/>
    </source>
</evidence>
<keyword evidence="2" id="KW-0201">Cytochrome c-type biogenesis</keyword>
<dbReference type="EMBL" id="SDHZ01000002">
    <property type="protein sequence ID" value="RXK83108.1"/>
    <property type="molecule type" value="Genomic_DNA"/>
</dbReference>
<protein>
    <submittedName>
        <fullName evidence="7">AhpC/TSA family protein</fullName>
    </submittedName>
</protein>
<evidence type="ECO:0000256" key="5">
    <source>
        <dbReference type="SAM" id="SignalP"/>
    </source>
</evidence>
<dbReference type="SUPFAM" id="SSF52833">
    <property type="entry name" value="Thioredoxin-like"/>
    <property type="match status" value="1"/>
</dbReference>
<reference evidence="7 8" key="1">
    <citation type="submission" date="2019-01" db="EMBL/GenBank/DDBJ databases">
        <title>Filimonas sp. strain TTM-71.</title>
        <authorList>
            <person name="Chen W.-M."/>
        </authorList>
    </citation>
    <scope>NUCLEOTIDE SEQUENCE [LARGE SCALE GENOMIC DNA]</scope>
    <source>
        <strain evidence="7 8">TTM-71</strain>
    </source>
</reference>
<dbReference type="AlphaFoldDB" id="A0A4Q1D438"/>
<dbReference type="InterPro" id="IPR017937">
    <property type="entry name" value="Thioredoxin_CS"/>
</dbReference>
<evidence type="ECO:0000256" key="3">
    <source>
        <dbReference type="ARBA" id="ARBA00023157"/>
    </source>
</evidence>
<organism evidence="7 8">
    <name type="scientific">Filimonas effusa</name>
    <dbReference type="NCBI Taxonomy" id="2508721"/>
    <lineage>
        <taxon>Bacteria</taxon>
        <taxon>Pseudomonadati</taxon>
        <taxon>Bacteroidota</taxon>
        <taxon>Chitinophagia</taxon>
        <taxon>Chitinophagales</taxon>
        <taxon>Chitinophagaceae</taxon>
        <taxon>Filimonas</taxon>
    </lineage>
</organism>
<evidence type="ECO:0000259" key="6">
    <source>
        <dbReference type="PROSITE" id="PS51352"/>
    </source>
</evidence>
<keyword evidence="8" id="KW-1185">Reference proteome</keyword>
<dbReference type="PROSITE" id="PS00194">
    <property type="entry name" value="THIOREDOXIN_1"/>
    <property type="match status" value="1"/>
</dbReference>
<dbReference type="InterPro" id="IPR036249">
    <property type="entry name" value="Thioredoxin-like_sf"/>
</dbReference>
<evidence type="ECO:0000256" key="1">
    <source>
        <dbReference type="ARBA" id="ARBA00004196"/>
    </source>
</evidence>
<dbReference type="Pfam" id="PF00578">
    <property type="entry name" value="AhpC-TSA"/>
    <property type="match status" value="1"/>
</dbReference>
<comment type="subcellular location">
    <subcellularLocation>
        <location evidence="1">Cell envelope</location>
    </subcellularLocation>
</comment>
<dbReference type="CDD" id="cd02966">
    <property type="entry name" value="TlpA_like_family"/>
    <property type="match status" value="1"/>
</dbReference>
<comment type="caution">
    <text evidence="7">The sequence shown here is derived from an EMBL/GenBank/DDBJ whole genome shotgun (WGS) entry which is preliminary data.</text>
</comment>
<sequence length="361" mass="40268">MVSISFLKIRTNKMKHFFCALCLLLLTGAALQAAPAAGARYAIRGKLQGMDTGWVYISYHYQETDHIDSTRIAAGNFFISAHLPEPLMVTMKLSGNPQQVSFLAGYDTITVQAAASRLFDAAVSGSPEQDAWMKYREEFMAKVPRRNGRDDTAFVKALENQSEAYVRQYSNWLGAAIVIYDRFISYKGTEKAKVLYEVLDPAVKQSYYGRRIAYYFDAGIRTALGAVAPVFRLPDAAGVMRALQEFRGKYLLVDFWASWCPPCRKENPELVKAYLKYKTKGFDILGVSLDSNKPQWLAAVAKDGLLWTQLCDSNGYDGGVTALYGIKAVPQNFLLDKNGKIIAKNLRGEQLQLTLQAILGQ</sequence>
<dbReference type="GO" id="GO:0016491">
    <property type="term" value="F:oxidoreductase activity"/>
    <property type="evidence" value="ECO:0007669"/>
    <property type="project" value="InterPro"/>
</dbReference>
<evidence type="ECO:0000313" key="8">
    <source>
        <dbReference type="Proteomes" id="UP000290545"/>
    </source>
</evidence>
<evidence type="ECO:0000313" key="7">
    <source>
        <dbReference type="EMBL" id="RXK83108.1"/>
    </source>
</evidence>
<dbReference type="GO" id="GO:0016209">
    <property type="term" value="F:antioxidant activity"/>
    <property type="evidence" value="ECO:0007669"/>
    <property type="project" value="InterPro"/>
</dbReference>
<dbReference type="Proteomes" id="UP000290545">
    <property type="component" value="Unassembled WGS sequence"/>
</dbReference>
<gene>
    <name evidence="7" type="ORF">ESB13_13375</name>
</gene>
<proteinExistence type="predicted"/>
<feature type="domain" description="Thioredoxin" evidence="6">
    <location>
        <begin position="222"/>
        <end position="361"/>
    </location>
</feature>
<name>A0A4Q1D438_9BACT</name>
<dbReference type="InterPro" id="IPR013766">
    <property type="entry name" value="Thioredoxin_domain"/>
</dbReference>
<keyword evidence="5" id="KW-0732">Signal</keyword>
<dbReference type="InterPro" id="IPR000866">
    <property type="entry name" value="AhpC/TSA"/>
</dbReference>
<evidence type="ECO:0000256" key="2">
    <source>
        <dbReference type="ARBA" id="ARBA00022748"/>
    </source>
</evidence>
<dbReference type="PANTHER" id="PTHR42852:SF6">
    <property type="entry name" value="THIOL:DISULFIDE INTERCHANGE PROTEIN DSBE"/>
    <property type="match status" value="1"/>
</dbReference>
<dbReference type="Pfam" id="PF14289">
    <property type="entry name" value="DUF4369"/>
    <property type="match status" value="1"/>
</dbReference>
<dbReference type="Gene3D" id="3.40.30.10">
    <property type="entry name" value="Glutaredoxin"/>
    <property type="match status" value="1"/>
</dbReference>
<accession>A0A4Q1D438</accession>
<dbReference type="PROSITE" id="PS51352">
    <property type="entry name" value="THIOREDOXIN_2"/>
    <property type="match status" value="1"/>
</dbReference>
<dbReference type="PANTHER" id="PTHR42852">
    <property type="entry name" value="THIOL:DISULFIDE INTERCHANGE PROTEIN DSBE"/>
    <property type="match status" value="1"/>
</dbReference>
<feature type="chain" id="PRO_5020245348" evidence="5">
    <location>
        <begin position="34"/>
        <end position="361"/>
    </location>
</feature>
<dbReference type="GO" id="GO:0017004">
    <property type="term" value="P:cytochrome complex assembly"/>
    <property type="evidence" value="ECO:0007669"/>
    <property type="project" value="UniProtKB-KW"/>
</dbReference>
<keyword evidence="4" id="KW-0676">Redox-active center</keyword>
<feature type="signal peptide" evidence="5">
    <location>
        <begin position="1"/>
        <end position="33"/>
    </location>
</feature>
<dbReference type="OrthoDB" id="750178at2"/>
<dbReference type="GO" id="GO:0030313">
    <property type="term" value="C:cell envelope"/>
    <property type="evidence" value="ECO:0007669"/>
    <property type="project" value="UniProtKB-SubCell"/>
</dbReference>